<feature type="compositionally biased region" description="Basic and acidic residues" evidence="3">
    <location>
        <begin position="458"/>
        <end position="467"/>
    </location>
</feature>
<dbReference type="Gene3D" id="1.10.10.10">
    <property type="entry name" value="Winged helix-like DNA-binding domain superfamily/Winged helix DNA-binding domain"/>
    <property type="match status" value="1"/>
</dbReference>
<dbReference type="Pfam" id="PF00250">
    <property type="entry name" value="Forkhead"/>
    <property type="match status" value="1"/>
</dbReference>
<evidence type="ECO:0000313" key="5">
    <source>
        <dbReference type="EMBL" id="CAL1716159.1"/>
    </source>
</evidence>
<feature type="compositionally biased region" description="Low complexity" evidence="3">
    <location>
        <begin position="95"/>
        <end position="113"/>
    </location>
</feature>
<accession>A0ABP1EAD0</accession>
<keyword evidence="6" id="KW-1185">Reference proteome</keyword>
<evidence type="ECO:0000256" key="3">
    <source>
        <dbReference type="SAM" id="MobiDB-lite"/>
    </source>
</evidence>
<dbReference type="CDD" id="cd00059">
    <property type="entry name" value="FH_FOX"/>
    <property type="match status" value="1"/>
</dbReference>
<feature type="region of interest" description="Disordered" evidence="3">
    <location>
        <begin position="255"/>
        <end position="353"/>
    </location>
</feature>
<feature type="compositionally biased region" description="Polar residues" evidence="3">
    <location>
        <begin position="650"/>
        <end position="660"/>
    </location>
</feature>
<dbReference type="SMART" id="SM00339">
    <property type="entry name" value="FH"/>
    <property type="match status" value="1"/>
</dbReference>
<evidence type="ECO:0000256" key="1">
    <source>
        <dbReference type="ARBA" id="ARBA00023125"/>
    </source>
</evidence>
<feature type="compositionally biased region" description="Low complexity" evidence="3">
    <location>
        <begin position="14"/>
        <end position="49"/>
    </location>
</feature>
<dbReference type="PRINTS" id="PR00053">
    <property type="entry name" value="FORKHEAD"/>
</dbReference>
<feature type="DNA-binding region" description="Fork-head" evidence="2">
    <location>
        <begin position="381"/>
        <end position="472"/>
    </location>
</feature>
<feature type="compositionally biased region" description="Low complexity" evidence="3">
    <location>
        <begin position="339"/>
        <end position="351"/>
    </location>
</feature>
<dbReference type="EMBL" id="OZ037952">
    <property type="protein sequence ID" value="CAL1716159.1"/>
    <property type="molecule type" value="Genomic_DNA"/>
</dbReference>
<protein>
    <recommendedName>
        <fullName evidence="4">Fork-head domain-containing protein</fullName>
    </recommendedName>
</protein>
<proteinExistence type="predicted"/>
<keyword evidence="2" id="KW-0539">Nucleus</keyword>
<feature type="compositionally biased region" description="Low complexity" evidence="3">
    <location>
        <begin position="705"/>
        <end position="715"/>
    </location>
</feature>
<dbReference type="SUPFAM" id="SSF46785">
    <property type="entry name" value="Winged helix' DNA-binding domain"/>
    <property type="match status" value="1"/>
</dbReference>
<dbReference type="InterPro" id="IPR036390">
    <property type="entry name" value="WH_DNA-bd_sf"/>
</dbReference>
<dbReference type="InterPro" id="IPR001766">
    <property type="entry name" value="Fork_head_dom"/>
</dbReference>
<comment type="subcellular location">
    <subcellularLocation>
        <location evidence="2">Nucleus</location>
    </subcellularLocation>
</comment>
<sequence length="715" mass="78536">MDRRIGGRPPTRTSAARHASLSPSSRSSYRSYSRSRSPSPDISSDSARYSARRRLSTSPLRLRSAQEEAYFAIQAAREERLANSILADDSPYIPPSARGPRPPQRAQQATQRPEWQGRDSNRQHVASAPSAREYQHPVAARGDRGRGVRRDDSRRMVGSDGSSSESDDNHPGGTDAQRQIAASSAGRERPERRHSIGVNTSRRRNRDEDVILADDEPYNAPPATASAFNRERYPAYDQNARRIGLDHIRYTKPSLRANQNDNVPPHYLPRTQSYPTGADNGEQAMSVDSPGSQPRRAIRTPPPLAPDPADEIDQLAGETDRHGTGNDAHGPGRRRSPRRAAPLADAADIPDSTPHVRELLGLRPDQEVGLHALADPPPGEKPTYPYPLLIQLAILGSPKKRLTLAEIYSAIEDRFDWFKKTSDKAWQGSIRHTLSLKSIFRSVSRPITEPGKGNYWMVDHRQGDGNKRARKRNPRPKKVERSIAKPHVEVMRREEEETTPTDDDYDSDLMPMEDPNIDPQLRGHGYMGPRGYPRGSNAFTFDSQAGQNGHGRAIAVPFTPSVINSAGLMARANQPAFGQPSLGMNNRSTSTYQSPFGQLTSVNQATFGQSSFGQPQGSNQSRYSPASSAPSPPLSTISSTSRQSSVFSAGSPQAFASSAANHRGPPSRQTIPRAGNERGHNPFGLRHVGPTQRAWHKSAGRMDDTSSGDSDYSDL</sequence>
<gene>
    <name evidence="5" type="ORF">GFSPODELE1_LOCUS10616</name>
</gene>
<feature type="region of interest" description="Disordered" evidence="3">
    <location>
        <begin position="86"/>
        <end position="209"/>
    </location>
</feature>
<feature type="region of interest" description="Disordered" evidence="3">
    <location>
        <begin position="452"/>
        <end position="508"/>
    </location>
</feature>
<dbReference type="PROSITE" id="PS50039">
    <property type="entry name" value="FORK_HEAD_3"/>
    <property type="match status" value="1"/>
</dbReference>
<evidence type="ECO:0000313" key="6">
    <source>
        <dbReference type="Proteomes" id="UP001497453"/>
    </source>
</evidence>
<feature type="domain" description="Fork-head" evidence="4">
    <location>
        <begin position="381"/>
        <end position="472"/>
    </location>
</feature>
<dbReference type="Proteomes" id="UP001497453">
    <property type="component" value="Chromosome 9"/>
</dbReference>
<reference evidence="6" key="1">
    <citation type="submission" date="2024-04" db="EMBL/GenBank/DDBJ databases">
        <authorList>
            <person name="Shaw F."/>
            <person name="Minotto A."/>
        </authorList>
    </citation>
    <scope>NUCLEOTIDE SEQUENCE [LARGE SCALE GENOMIC DNA]</scope>
</reference>
<feature type="compositionally biased region" description="Basic and acidic residues" evidence="3">
    <location>
        <begin position="477"/>
        <end position="495"/>
    </location>
</feature>
<dbReference type="PANTHER" id="PTHR11829">
    <property type="entry name" value="FORKHEAD BOX PROTEIN"/>
    <property type="match status" value="1"/>
</dbReference>
<organism evidence="5 6">
    <name type="scientific">Somion occarium</name>
    <dbReference type="NCBI Taxonomy" id="3059160"/>
    <lineage>
        <taxon>Eukaryota</taxon>
        <taxon>Fungi</taxon>
        <taxon>Dikarya</taxon>
        <taxon>Basidiomycota</taxon>
        <taxon>Agaricomycotina</taxon>
        <taxon>Agaricomycetes</taxon>
        <taxon>Polyporales</taxon>
        <taxon>Cerrenaceae</taxon>
        <taxon>Somion</taxon>
    </lineage>
</organism>
<evidence type="ECO:0000259" key="4">
    <source>
        <dbReference type="PROSITE" id="PS50039"/>
    </source>
</evidence>
<evidence type="ECO:0000256" key="2">
    <source>
        <dbReference type="PROSITE-ProRule" id="PRU00089"/>
    </source>
</evidence>
<feature type="compositionally biased region" description="Low complexity" evidence="3">
    <location>
        <begin position="624"/>
        <end position="648"/>
    </location>
</feature>
<keyword evidence="1 2" id="KW-0238">DNA-binding</keyword>
<dbReference type="InterPro" id="IPR050211">
    <property type="entry name" value="FOX_domain-containing"/>
</dbReference>
<dbReference type="InterPro" id="IPR036388">
    <property type="entry name" value="WH-like_DNA-bd_sf"/>
</dbReference>
<dbReference type="PANTHER" id="PTHR11829:SF343">
    <property type="entry name" value="FORK-HEAD DOMAIN-CONTAINING PROTEIN"/>
    <property type="match status" value="1"/>
</dbReference>
<feature type="compositionally biased region" description="Acidic residues" evidence="3">
    <location>
        <begin position="496"/>
        <end position="507"/>
    </location>
</feature>
<feature type="compositionally biased region" description="Basic and acidic residues" evidence="3">
    <location>
        <begin position="141"/>
        <end position="157"/>
    </location>
</feature>
<feature type="compositionally biased region" description="Polar residues" evidence="3">
    <location>
        <begin position="607"/>
        <end position="623"/>
    </location>
</feature>
<name>A0ABP1EAD0_9APHY</name>
<feature type="region of interest" description="Disordered" evidence="3">
    <location>
        <begin position="1"/>
        <end position="65"/>
    </location>
</feature>
<feature type="region of interest" description="Disordered" evidence="3">
    <location>
        <begin position="607"/>
        <end position="715"/>
    </location>
</feature>